<comment type="caution">
    <text evidence="1">The sequence shown here is derived from an EMBL/GenBank/DDBJ whole genome shotgun (WGS) entry which is preliminary data.</text>
</comment>
<sequence length="70" mass="8149">MPKDVPLLHTNQKTESYDKLCDNMRQNHPFYAPVMDSIEQPNDYVHLPTTCRPPREQAIPTSIQSMRIPL</sequence>
<dbReference type="RefSeq" id="WP_375555839.1">
    <property type="nucleotide sequence ID" value="NZ_JBBVGT010000001.1"/>
</dbReference>
<evidence type="ECO:0000313" key="1">
    <source>
        <dbReference type="EMBL" id="MFB5944255.1"/>
    </source>
</evidence>
<accession>A0ABV5CCB5</accession>
<proteinExistence type="predicted"/>
<dbReference type="EMBL" id="JBBVGT010000001">
    <property type="protein sequence ID" value="MFB5944255.1"/>
    <property type="molecule type" value="Genomic_DNA"/>
</dbReference>
<gene>
    <name evidence="1" type="ORF">WKR92_00275</name>
</gene>
<dbReference type="Proteomes" id="UP001580928">
    <property type="component" value="Unassembled WGS sequence"/>
</dbReference>
<reference evidence="1 2" key="1">
    <citation type="submission" date="2024-04" db="EMBL/GenBank/DDBJ databases">
        <title>Albibacterium profundi sp. nov., isolated from sediment of the Challenger Deep of Mariana Trench.</title>
        <authorList>
            <person name="Wang Y."/>
        </authorList>
    </citation>
    <scope>NUCLEOTIDE SEQUENCE [LARGE SCALE GENOMIC DNA]</scope>
    <source>
        <strain evidence="1 2">RHL897</strain>
    </source>
</reference>
<keyword evidence="2" id="KW-1185">Reference proteome</keyword>
<name>A0ABV5CCB5_9SPHI</name>
<evidence type="ECO:0000313" key="2">
    <source>
        <dbReference type="Proteomes" id="UP001580928"/>
    </source>
</evidence>
<protein>
    <submittedName>
        <fullName evidence="1">Uncharacterized protein</fullName>
    </submittedName>
</protein>
<organism evidence="1 2">
    <name type="scientific">Albibacterium profundi</name>
    <dbReference type="NCBI Taxonomy" id="3134906"/>
    <lineage>
        <taxon>Bacteria</taxon>
        <taxon>Pseudomonadati</taxon>
        <taxon>Bacteroidota</taxon>
        <taxon>Sphingobacteriia</taxon>
        <taxon>Sphingobacteriales</taxon>
        <taxon>Sphingobacteriaceae</taxon>
        <taxon>Albibacterium</taxon>
    </lineage>
</organism>